<proteinExistence type="predicted"/>
<accession>A0A1H7WYB5</accession>
<protein>
    <recommendedName>
        <fullName evidence="3">Lipoprotein</fullName>
    </recommendedName>
</protein>
<reference evidence="2" key="1">
    <citation type="submission" date="2016-10" db="EMBL/GenBank/DDBJ databases">
        <authorList>
            <person name="Varghese N."/>
            <person name="Submissions S."/>
        </authorList>
    </citation>
    <scope>NUCLEOTIDE SEQUENCE [LARGE SCALE GENOMIC DNA]</scope>
    <source>
        <strain evidence="2">DSM 17453</strain>
    </source>
</reference>
<dbReference type="AlphaFoldDB" id="A0A1H7WYB5"/>
<evidence type="ECO:0008006" key="3">
    <source>
        <dbReference type="Google" id="ProtNLM"/>
    </source>
</evidence>
<dbReference type="STRING" id="295069.SAMN05421856_10284"/>
<organism evidence="1 2">
    <name type="scientific">Chryseobacterium taichungense</name>
    <dbReference type="NCBI Taxonomy" id="295069"/>
    <lineage>
        <taxon>Bacteria</taxon>
        <taxon>Pseudomonadati</taxon>
        <taxon>Bacteroidota</taxon>
        <taxon>Flavobacteriia</taxon>
        <taxon>Flavobacteriales</taxon>
        <taxon>Weeksellaceae</taxon>
        <taxon>Chryseobacterium group</taxon>
        <taxon>Chryseobacterium</taxon>
    </lineage>
</organism>
<name>A0A1H7WYB5_9FLAO</name>
<keyword evidence="2" id="KW-1185">Reference proteome</keyword>
<evidence type="ECO:0000313" key="1">
    <source>
        <dbReference type="EMBL" id="SEM26590.1"/>
    </source>
</evidence>
<gene>
    <name evidence="1" type="ORF">SAMN05421856_10284</name>
</gene>
<dbReference type="PROSITE" id="PS51257">
    <property type="entry name" value="PROKAR_LIPOPROTEIN"/>
    <property type="match status" value="1"/>
</dbReference>
<evidence type="ECO:0000313" key="2">
    <source>
        <dbReference type="Proteomes" id="UP000199450"/>
    </source>
</evidence>
<dbReference type="RefSeq" id="WP_228400830.1">
    <property type="nucleotide sequence ID" value="NZ_FOBV01000002.1"/>
</dbReference>
<dbReference type="EMBL" id="FOBV01000002">
    <property type="protein sequence ID" value="SEM26590.1"/>
    <property type="molecule type" value="Genomic_DNA"/>
</dbReference>
<sequence length="249" mass="28604">MKNVFFSVSVLIVLLLLGSCSKDSTQNKLPPAAKNEALSVEKALEDHVKTAEKKQPSDFVPKGFVIFDKTEGDLNNDGRNDYVLIIKGTDKDKIINDEYRGKLDRNRRGIIILFKTEDGSYEKILENKSCFSSENEDGGVYYAPEMDVSIDKNNLYVNYRHGRYGYWTYTFKYRNSDFQLIGYDSSENRGPIVQSETSINFLTGKKQFKDNINKDSEDSDEVFQETWSAIDNKKPVLLSEINDFDRLDF</sequence>
<dbReference type="Proteomes" id="UP000199450">
    <property type="component" value="Unassembled WGS sequence"/>
</dbReference>